<gene>
    <name evidence="3" type="ORF">DES53_116111</name>
</gene>
<comment type="similarity">
    <text evidence="1">Belongs to the NAD(P)-dependent epimerase/dehydratase family.</text>
</comment>
<dbReference type="EMBL" id="QNRR01000016">
    <property type="protein sequence ID" value="RBP36672.1"/>
    <property type="molecule type" value="Genomic_DNA"/>
</dbReference>
<reference evidence="3 4" key="1">
    <citation type="submission" date="2018-06" db="EMBL/GenBank/DDBJ databases">
        <title>Genomic Encyclopedia of Type Strains, Phase IV (KMG-IV): sequencing the most valuable type-strain genomes for metagenomic binning, comparative biology and taxonomic classification.</title>
        <authorList>
            <person name="Goeker M."/>
        </authorList>
    </citation>
    <scope>NUCLEOTIDE SEQUENCE [LARGE SCALE GENOMIC DNA]</scope>
    <source>
        <strain evidence="3 4">DSM 25532</strain>
    </source>
</reference>
<dbReference type="CDD" id="cd08946">
    <property type="entry name" value="SDR_e"/>
    <property type="match status" value="1"/>
</dbReference>
<dbReference type="AlphaFoldDB" id="A0A366H3V5"/>
<feature type="domain" description="NAD-dependent epimerase/dehydratase" evidence="2">
    <location>
        <begin position="32"/>
        <end position="252"/>
    </location>
</feature>
<protein>
    <submittedName>
        <fullName evidence="3">UDP-glucose 4-epimerase</fullName>
    </submittedName>
</protein>
<organism evidence="3 4">
    <name type="scientific">Roseimicrobium gellanilyticum</name>
    <dbReference type="NCBI Taxonomy" id="748857"/>
    <lineage>
        <taxon>Bacteria</taxon>
        <taxon>Pseudomonadati</taxon>
        <taxon>Verrucomicrobiota</taxon>
        <taxon>Verrucomicrobiia</taxon>
        <taxon>Verrucomicrobiales</taxon>
        <taxon>Verrucomicrobiaceae</taxon>
        <taxon>Roseimicrobium</taxon>
    </lineage>
</organism>
<dbReference type="PANTHER" id="PTHR43000">
    <property type="entry name" value="DTDP-D-GLUCOSE 4,6-DEHYDRATASE-RELATED"/>
    <property type="match status" value="1"/>
</dbReference>
<sequence>MLFADNGCAYHVYPFMSMPPLTPGSQPSMRLLVTGAAGFLGRVMVREARAAGHEVWAAGRHQPAGSQALPIDWDQHPEVLAGHLHEIRPDCIIHGAGSASVAQSMQSPHEDLRASFGTWSHLLEAVRISKLKPLVIFPSSAAVYGDPESLPVREEAPLHPISPYGWHKMLCECLAREHHDHFGLPVVITRLFSVFGASQHRLLVWELFDRFRGSGATVDIDGTGEETRDFLSEWDVSSALLMLASKRDTFAQRGTPWIFNLASGQQRSILDMAHAIGAGLQSDKPIRCLNRKRPGDPLHWEACTERLETFLPEWRPLAFPQALQQTLHHWTQESTARTA</sequence>
<evidence type="ECO:0000313" key="3">
    <source>
        <dbReference type="EMBL" id="RBP36672.1"/>
    </source>
</evidence>
<dbReference type="OrthoDB" id="191178at2"/>
<evidence type="ECO:0000259" key="2">
    <source>
        <dbReference type="Pfam" id="PF01370"/>
    </source>
</evidence>
<dbReference type="Pfam" id="PF01370">
    <property type="entry name" value="Epimerase"/>
    <property type="match status" value="1"/>
</dbReference>
<dbReference type="InterPro" id="IPR001509">
    <property type="entry name" value="Epimerase_deHydtase"/>
</dbReference>
<proteinExistence type="inferred from homology"/>
<dbReference type="Proteomes" id="UP000253426">
    <property type="component" value="Unassembled WGS sequence"/>
</dbReference>
<keyword evidence="4" id="KW-1185">Reference proteome</keyword>
<accession>A0A366H3V5</accession>
<dbReference type="Gene3D" id="3.40.50.720">
    <property type="entry name" value="NAD(P)-binding Rossmann-like Domain"/>
    <property type="match status" value="1"/>
</dbReference>
<evidence type="ECO:0000256" key="1">
    <source>
        <dbReference type="ARBA" id="ARBA00007637"/>
    </source>
</evidence>
<evidence type="ECO:0000313" key="4">
    <source>
        <dbReference type="Proteomes" id="UP000253426"/>
    </source>
</evidence>
<dbReference type="InterPro" id="IPR036291">
    <property type="entry name" value="NAD(P)-bd_dom_sf"/>
</dbReference>
<dbReference type="SUPFAM" id="SSF51735">
    <property type="entry name" value="NAD(P)-binding Rossmann-fold domains"/>
    <property type="match status" value="1"/>
</dbReference>
<name>A0A366H3V5_9BACT</name>
<comment type="caution">
    <text evidence="3">The sequence shown here is derived from an EMBL/GenBank/DDBJ whole genome shotgun (WGS) entry which is preliminary data.</text>
</comment>